<dbReference type="Pfam" id="PF13280">
    <property type="entry name" value="WYL"/>
    <property type="match status" value="1"/>
</dbReference>
<dbReference type="AlphaFoldDB" id="A0A4Y3PFG0"/>
<dbReference type="GO" id="GO:0003700">
    <property type="term" value="F:DNA-binding transcription factor activity"/>
    <property type="evidence" value="ECO:0007669"/>
    <property type="project" value="InterPro"/>
</dbReference>
<keyword evidence="1" id="KW-0805">Transcription regulation</keyword>
<dbReference type="Pfam" id="PF08279">
    <property type="entry name" value="HTH_11"/>
    <property type="match status" value="1"/>
</dbReference>
<dbReference type="InterPro" id="IPR028349">
    <property type="entry name" value="PafC-like"/>
</dbReference>
<dbReference type="InterPro" id="IPR036388">
    <property type="entry name" value="WH-like_DNA-bd_sf"/>
</dbReference>
<dbReference type="InterPro" id="IPR001034">
    <property type="entry name" value="DeoR_HTH"/>
</dbReference>
<proteinExistence type="predicted"/>
<protein>
    <submittedName>
        <fullName evidence="4">DeoR family transcriptional regulator</fullName>
    </submittedName>
</protein>
<accession>A0A4Y3PFG0</accession>
<dbReference type="Proteomes" id="UP000316882">
    <property type="component" value="Unassembled WGS sequence"/>
</dbReference>
<gene>
    <name evidence="4" type="ORF">BPA01_18530</name>
</gene>
<dbReference type="PANTHER" id="PTHR34580">
    <property type="match status" value="1"/>
</dbReference>
<dbReference type="Pfam" id="PF25583">
    <property type="entry name" value="WCX"/>
    <property type="match status" value="1"/>
</dbReference>
<comment type="caution">
    <text evidence="4">The sequence shown here is derived from an EMBL/GenBank/DDBJ whole genome shotgun (WGS) entry which is preliminary data.</text>
</comment>
<dbReference type="PANTHER" id="PTHR34580:SF1">
    <property type="entry name" value="PROTEIN PAFC"/>
    <property type="match status" value="1"/>
</dbReference>
<sequence length="314" mass="35704">MKVERLLAIVMMLLNKRRMSARELADHFEVSLRTVYRDLETINAAGIPIVAYPGTSGGYEIMENFTIDRQYLSADELVAVIAALKGVHSSTDDKQIGQLLEKIKALLATAPSAFQGGEHPVVYDFNPWGSTPAIEQKVSSLREAILCRKRVKIVYTKMQGESSERVIEPVRLIIKGYVWYVYAFCQSKQEFRLFRLSRIADLALLPEEFAARDCQLEKLQWEEQWNCGERIALVLQFAPRAHVRVRDMFDPQSIETAPDGKMTVRTTMTDDEWLAGMLLSYGDSLKVLEPAHIRQRIADSAKKIAAFYGDEPER</sequence>
<dbReference type="EMBL" id="BJMH01000007">
    <property type="protein sequence ID" value="GEB32273.1"/>
    <property type="molecule type" value="Genomic_DNA"/>
</dbReference>
<dbReference type="RefSeq" id="WP_122963419.1">
    <property type="nucleotide sequence ID" value="NZ_BJMH01000007.1"/>
</dbReference>
<dbReference type="PROSITE" id="PS51000">
    <property type="entry name" value="HTH_DEOR_2"/>
    <property type="match status" value="1"/>
</dbReference>
<evidence type="ECO:0000313" key="5">
    <source>
        <dbReference type="Proteomes" id="UP000316882"/>
    </source>
</evidence>
<feature type="domain" description="HTH deoR-type" evidence="3">
    <location>
        <begin position="2"/>
        <end position="57"/>
    </location>
</feature>
<dbReference type="Gene3D" id="1.10.10.10">
    <property type="entry name" value="Winged helix-like DNA-binding domain superfamily/Winged helix DNA-binding domain"/>
    <property type="match status" value="1"/>
</dbReference>
<dbReference type="SUPFAM" id="SSF46785">
    <property type="entry name" value="Winged helix' DNA-binding domain"/>
    <property type="match status" value="1"/>
</dbReference>
<dbReference type="InterPro" id="IPR026881">
    <property type="entry name" value="WYL_dom"/>
</dbReference>
<name>A0A4Y3PFG0_BREPA</name>
<dbReference type="PIRSF" id="PIRSF016838">
    <property type="entry name" value="PafC"/>
    <property type="match status" value="1"/>
</dbReference>
<evidence type="ECO:0000259" key="3">
    <source>
        <dbReference type="PROSITE" id="PS51000"/>
    </source>
</evidence>
<keyword evidence="2" id="KW-0804">Transcription</keyword>
<dbReference type="STRING" id="54914.AV540_06055"/>
<evidence type="ECO:0000256" key="2">
    <source>
        <dbReference type="ARBA" id="ARBA00023163"/>
    </source>
</evidence>
<dbReference type="PROSITE" id="PS52050">
    <property type="entry name" value="WYL"/>
    <property type="match status" value="1"/>
</dbReference>
<organism evidence="4 5">
    <name type="scientific">Brevibacillus parabrevis</name>
    <dbReference type="NCBI Taxonomy" id="54914"/>
    <lineage>
        <taxon>Bacteria</taxon>
        <taxon>Bacillati</taxon>
        <taxon>Bacillota</taxon>
        <taxon>Bacilli</taxon>
        <taxon>Bacillales</taxon>
        <taxon>Paenibacillaceae</taxon>
        <taxon>Brevibacillus</taxon>
    </lineage>
</organism>
<keyword evidence="5" id="KW-1185">Reference proteome</keyword>
<dbReference type="InterPro" id="IPR013196">
    <property type="entry name" value="HTH_11"/>
</dbReference>
<dbReference type="SMART" id="SM00420">
    <property type="entry name" value="HTH_DEOR"/>
    <property type="match status" value="1"/>
</dbReference>
<dbReference type="InterPro" id="IPR057727">
    <property type="entry name" value="WCX_dom"/>
</dbReference>
<evidence type="ECO:0000256" key="1">
    <source>
        <dbReference type="ARBA" id="ARBA00023015"/>
    </source>
</evidence>
<dbReference type="InterPro" id="IPR051534">
    <property type="entry name" value="CBASS_pafABC_assoc_protein"/>
</dbReference>
<reference evidence="4 5" key="1">
    <citation type="submission" date="2019-06" db="EMBL/GenBank/DDBJ databases">
        <title>Whole genome shotgun sequence of Brevibacillus parabrevis NBRC 12334.</title>
        <authorList>
            <person name="Hosoyama A."/>
            <person name="Uohara A."/>
            <person name="Ohji S."/>
            <person name="Ichikawa N."/>
        </authorList>
    </citation>
    <scope>NUCLEOTIDE SEQUENCE [LARGE SCALE GENOMIC DNA]</scope>
    <source>
        <strain evidence="4 5">NBRC 12334</strain>
    </source>
</reference>
<dbReference type="InterPro" id="IPR036390">
    <property type="entry name" value="WH_DNA-bd_sf"/>
</dbReference>
<evidence type="ECO:0000313" key="4">
    <source>
        <dbReference type="EMBL" id="GEB32273.1"/>
    </source>
</evidence>